<gene>
    <name evidence="1" type="ORF">AMORRO_LOCUS16996</name>
</gene>
<protein>
    <submittedName>
        <fullName evidence="1">8908_t:CDS:1</fullName>
    </submittedName>
</protein>
<keyword evidence="2" id="KW-1185">Reference proteome</keyword>
<evidence type="ECO:0000313" key="2">
    <source>
        <dbReference type="Proteomes" id="UP000789342"/>
    </source>
</evidence>
<feature type="non-terminal residue" evidence="1">
    <location>
        <position position="56"/>
    </location>
</feature>
<sequence>FHVIHFYFRDCPWSNIIVEVAYSESMAHVKEKVKGYWLKHNRAYDEIVVKINPVSQ</sequence>
<feature type="non-terminal residue" evidence="1">
    <location>
        <position position="1"/>
    </location>
</feature>
<evidence type="ECO:0000313" key="1">
    <source>
        <dbReference type="EMBL" id="CAG8776951.1"/>
    </source>
</evidence>
<dbReference type="Proteomes" id="UP000789342">
    <property type="component" value="Unassembled WGS sequence"/>
</dbReference>
<accession>A0A9N9JG41</accession>
<reference evidence="1" key="1">
    <citation type="submission" date="2021-06" db="EMBL/GenBank/DDBJ databases">
        <authorList>
            <person name="Kallberg Y."/>
            <person name="Tangrot J."/>
            <person name="Rosling A."/>
        </authorList>
    </citation>
    <scope>NUCLEOTIDE SEQUENCE</scope>
    <source>
        <strain evidence="1">CL551</strain>
    </source>
</reference>
<dbReference type="EMBL" id="CAJVPV010049927">
    <property type="protein sequence ID" value="CAG8776951.1"/>
    <property type="molecule type" value="Genomic_DNA"/>
</dbReference>
<dbReference type="AlphaFoldDB" id="A0A9N9JG41"/>
<comment type="caution">
    <text evidence="1">The sequence shown here is derived from an EMBL/GenBank/DDBJ whole genome shotgun (WGS) entry which is preliminary data.</text>
</comment>
<organism evidence="1 2">
    <name type="scientific">Acaulospora morrowiae</name>
    <dbReference type="NCBI Taxonomy" id="94023"/>
    <lineage>
        <taxon>Eukaryota</taxon>
        <taxon>Fungi</taxon>
        <taxon>Fungi incertae sedis</taxon>
        <taxon>Mucoromycota</taxon>
        <taxon>Glomeromycotina</taxon>
        <taxon>Glomeromycetes</taxon>
        <taxon>Diversisporales</taxon>
        <taxon>Acaulosporaceae</taxon>
        <taxon>Acaulospora</taxon>
    </lineage>
</organism>
<proteinExistence type="predicted"/>
<name>A0A9N9JG41_9GLOM</name>